<evidence type="ECO:0000313" key="5">
    <source>
        <dbReference type="Proteomes" id="UP000824219"/>
    </source>
</evidence>
<dbReference type="InterPro" id="IPR003006">
    <property type="entry name" value="Ig/MHC_CS"/>
</dbReference>
<name>A0A9D3NLJ2_9TELE</name>
<evidence type="ECO:0000256" key="2">
    <source>
        <dbReference type="ARBA" id="ARBA00023319"/>
    </source>
</evidence>
<evidence type="ECO:0000256" key="1">
    <source>
        <dbReference type="ARBA" id="ARBA00023157"/>
    </source>
</evidence>
<dbReference type="PROSITE" id="PS50835">
    <property type="entry name" value="IG_LIKE"/>
    <property type="match status" value="2"/>
</dbReference>
<dbReference type="InterPro" id="IPR003597">
    <property type="entry name" value="Ig_C1-set"/>
</dbReference>
<sequence length="288" mass="31405">MKTGIKVMVAVGEVAVAAALSHEVLKSQCYKHSQSTEACAANAKCPLSVTQPSVTVLPPSSVELQQEKVTLMCVAYKGFPSDWKLSWKVDGSSWSSGESSSTSVLNADGLYSWSSTLSLHPEQWRNKVVTCEASKDNQPTVVSTVNTEQCSELVTEVFIRWLHRNVSLGTTFSEGTKLIVKTGPMVKPSVSLLPPSSRQPSNEMALILCLLSAYSPQRALLSWTVDGAEVNEGVLTSTEEQKNGVYSRSSTLTLSKERWEEAEVFGCTVSHHDTTQVASFRKSRCEVH</sequence>
<organism evidence="4 5">
    <name type="scientific">Hemibagrus wyckioides</name>
    <dbReference type="NCBI Taxonomy" id="337641"/>
    <lineage>
        <taxon>Eukaryota</taxon>
        <taxon>Metazoa</taxon>
        <taxon>Chordata</taxon>
        <taxon>Craniata</taxon>
        <taxon>Vertebrata</taxon>
        <taxon>Euteleostomi</taxon>
        <taxon>Actinopterygii</taxon>
        <taxon>Neopterygii</taxon>
        <taxon>Teleostei</taxon>
        <taxon>Ostariophysi</taxon>
        <taxon>Siluriformes</taxon>
        <taxon>Bagridae</taxon>
        <taxon>Hemibagrus</taxon>
    </lineage>
</organism>
<dbReference type="InterPro" id="IPR007110">
    <property type="entry name" value="Ig-like_dom"/>
</dbReference>
<dbReference type="Proteomes" id="UP000824219">
    <property type="component" value="Linkage Group LG14"/>
</dbReference>
<dbReference type="SUPFAM" id="SSF48726">
    <property type="entry name" value="Immunoglobulin"/>
    <property type="match status" value="2"/>
</dbReference>
<gene>
    <name evidence="4" type="ORF">KOW79_012565</name>
</gene>
<keyword evidence="5" id="KW-1185">Reference proteome</keyword>
<dbReference type="SMART" id="SM00407">
    <property type="entry name" value="IGc1"/>
    <property type="match status" value="2"/>
</dbReference>
<reference evidence="4 5" key="1">
    <citation type="submission" date="2021-06" db="EMBL/GenBank/DDBJ databases">
        <title>Chromosome-level genome assembly of the red-tail catfish (Hemibagrus wyckioides).</title>
        <authorList>
            <person name="Shao F."/>
        </authorList>
    </citation>
    <scope>NUCLEOTIDE SEQUENCE [LARGE SCALE GENOMIC DNA]</scope>
    <source>
        <strain evidence="4">EC202008001</strain>
        <tissue evidence="4">Blood</tissue>
    </source>
</reference>
<keyword evidence="1" id="KW-1015">Disulfide bond</keyword>
<evidence type="ECO:0000259" key="3">
    <source>
        <dbReference type="PROSITE" id="PS50835"/>
    </source>
</evidence>
<evidence type="ECO:0000313" key="4">
    <source>
        <dbReference type="EMBL" id="KAG7324549.1"/>
    </source>
</evidence>
<proteinExistence type="predicted"/>
<dbReference type="PANTHER" id="PTHR23411">
    <property type="entry name" value="TAPASIN"/>
    <property type="match status" value="1"/>
</dbReference>
<dbReference type="EMBL" id="JAHKSW010000014">
    <property type="protein sequence ID" value="KAG7324549.1"/>
    <property type="molecule type" value="Genomic_DNA"/>
</dbReference>
<dbReference type="InterPro" id="IPR036179">
    <property type="entry name" value="Ig-like_dom_sf"/>
</dbReference>
<dbReference type="FunFam" id="2.60.40.10:FF:000283">
    <property type="entry name" value="Immunoglobulin kappa constant"/>
    <property type="match status" value="2"/>
</dbReference>
<dbReference type="AlphaFoldDB" id="A0A9D3NLJ2"/>
<accession>A0A9D3NLJ2</accession>
<keyword evidence="2" id="KW-0393">Immunoglobulin domain</keyword>
<dbReference type="InterPro" id="IPR050380">
    <property type="entry name" value="Immune_Resp_Modulators"/>
</dbReference>
<dbReference type="Gene3D" id="2.60.40.10">
    <property type="entry name" value="Immunoglobulins"/>
    <property type="match status" value="2"/>
</dbReference>
<dbReference type="Pfam" id="PF07654">
    <property type="entry name" value="C1-set"/>
    <property type="match status" value="2"/>
</dbReference>
<feature type="domain" description="Ig-like" evidence="3">
    <location>
        <begin position="188"/>
        <end position="278"/>
    </location>
</feature>
<comment type="caution">
    <text evidence="4">The sequence shown here is derived from an EMBL/GenBank/DDBJ whole genome shotgun (WGS) entry which is preliminary data.</text>
</comment>
<protein>
    <recommendedName>
        <fullName evidence="3">Ig-like domain-containing protein</fullName>
    </recommendedName>
</protein>
<dbReference type="InterPro" id="IPR013783">
    <property type="entry name" value="Ig-like_fold"/>
</dbReference>
<dbReference type="OrthoDB" id="6103117at2759"/>
<feature type="domain" description="Ig-like" evidence="3">
    <location>
        <begin position="52"/>
        <end position="143"/>
    </location>
</feature>
<dbReference type="PROSITE" id="PS00290">
    <property type="entry name" value="IG_MHC"/>
    <property type="match status" value="1"/>
</dbReference>